<accession>A0A498BWR6</accession>
<dbReference type="GO" id="GO:0004042">
    <property type="term" value="F:L-glutamate N-acetyltransferase activity"/>
    <property type="evidence" value="ECO:0007669"/>
    <property type="project" value="InterPro"/>
</dbReference>
<evidence type="ECO:0000259" key="3">
    <source>
        <dbReference type="PROSITE" id="PS51186"/>
    </source>
</evidence>
<dbReference type="Gene3D" id="3.40.630.30">
    <property type="match status" value="1"/>
</dbReference>
<dbReference type="InterPro" id="IPR016181">
    <property type="entry name" value="Acyl_CoA_acyltransferase"/>
</dbReference>
<evidence type="ECO:0000313" key="4">
    <source>
        <dbReference type="EMBL" id="RLK46736.1"/>
    </source>
</evidence>
<dbReference type="PROSITE" id="PS51186">
    <property type="entry name" value="GNAT"/>
    <property type="match status" value="1"/>
</dbReference>
<keyword evidence="1" id="KW-0808">Transferase</keyword>
<evidence type="ECO:0000256" key="1">
    <source>
        <dbReference type="ARBA" id="ARBA00022679"/>
    </source>
</evidence>
<feature type="domain" description="N-acetyltransferase" evidence="3">
    <location>
        <begin position="39"/>
        <end position="172"/>
    </location>
</feature>
<dbReference type="PANTHER" id="PTHR30602:SF12">
    <property type="entry name" value="AMINO-ACID ACETYLTRANSFERASE NAGS1, CHLOROPLASTIC-RELATED"/>
    <property type="match status" value="1"/>
</dbReference>
<dbReference type="Proteomes" id="UP000273158">
    <property type="component" value="Unassembled WGS sequence"/>
</dbReference>
<name>A0A498BWR6_9MICO</name>
<proteinExistence type="predicted"/>
<organism evidence="4 5">
    <name type="scientific">Microbacterium telephonicum</name>
    <dbReference type="NCBI Taxonomy" id="1714841"/>
    <lineage>
        <taxon>Bacteria</taxon>
        <taxon>Bacillati</taxon>
        <taxon>Actinomycetota</taxon>
        <taxon>Actinomycetes</taxon>
        <taxon>Micrococcales</taxon>
        <taxon>Microbacteriaceae</taxon>
        <taxon>Microbacterium</taxon>
    </lineage>
</organism>
<keyword evidence="2" id="KW-0012">Acyltransferase</keyword>
<dbReference type="SUPFAM" id="SSF55729">
    <property type="entry name" value="Acyl-CoA N-acyltransferases (Nat)"/>
    <property type="match status" value="1"/>
</dbReference>
<dbReference type="InterPro" id="IPR010167">
    <property type="entry name" value="NH2A_AcTrfase"/>
</dbReference>
<dbReference type="PANTHER" id="PTHR30602">
    <property type="entry name" value="AMINO-ACID ACETYLTRANSFERASE"/>
    <property type="match status" value="1"/>
</dbReference>
<dbReference type="NCBIfam" id="NF005921">
    <property type="entry name" value="PRK07922.1"/>
    <property type="match status" value="1"/>
</dbReference>
<sequence>MLRKTIGAAGGCVRGGRGAASPGGRVPHPRISVVRVSTFVVRPARTSDVPAILALLDPWVQRRILLGKERVTLYESVQEFVVAEAGEQIVGCGALHVMWEDLGEIRTLIVDDRWLQHGVGGRIVAGLEQRARDLGLSRLFCLTFEVEFFGRRGFEPIGEQVVDADVYSQLLRSPDEGVAEFLDLAHVKPNTLGNTRMLKRL</sequence>
<dbReference type="CDD" id="cd04301">
    <property type="entry name" value="NAT_SF"/>
    <property type="match status" value="1"/>
</dbReference>
<gene>
    <name evidence="4" type="ORF">C7474_2921</name>
</gene>
<dbReference type="InterPro" id="IPR000182">
    <property type="entry name" value="GNAT_dom"/>
</dbReference>
<reference evidence="4 5" key="1">
    <citation type="journal article" date="2015" name="Stand. Genomic Sci.">
        <title>Genomic Encyclopedia of Bacterial and Archaeal Type Strains, Phase III: the genomes of soil and plant-associated and newly described type strains.</title>
        <authorList>
            <person name="Whitman W.B."/>
            <person name="Woyke T."/>
            <person name="Klenk H.P."/>
            <person name="Zhou Y."/>
            <person name="Lilburn T.G."/>
            <person name="Beck B.J."/>
            <person name="De Vos P."/>
            <person name="Vandamme P."/>
            <person name="Eisen J.A."/>
            <person name="Garrity G."/>
            <person name="Hugenholtz P."/>
            <person name="Kyrpides N.C."/>
        </authorList>
    </citation>
    <scope>NUCLEOTIDE SEQUENCE [LARGE SCALE GENOMIC DNA]</scope>
    <source>
        <strain evidence="4 5">S2T63</strain>
    </source>
</reference>
<dbReference type="GO" id="GO:0005737">
    <property type="term" value="C:cytoplasm"/>
    <property type="evidence" value="ECO:0007669"/>
    <property type="project" value="InterPro"/>
</dbReference>
<keyword evidence="5" id="KW-1185">Reference proteome</keyword>
<dbReference type="EMBL" id="RCDB01000004">
    <property type="protein sequence ID" value="RLK46736.1"/>
    <property type="molecule type" value="Genomic_DNA"/>
</dbReference>
<evidence type="ECO:0000313" key="5">
    <source>
        <dbReference type="Proteomes" id="UP000273158"/>
    </source>
</evidence>
<protein>
    <submittedName>
        <fullName evidence="4">N-acetylglutamate synthase</fullName>
    </submittedName>
</protein>
<dbReference type="AlphaFoldDB" id="A0A498BWR6"/>
<dbReference type="GO" id="GO:0006526">
    <property type="term" value="P:L-arginine biosynthetic process"/>
    <property type="evidence" value="ECO:0007669"/>
    <property type="project" value="InterPro"/>
</dbReference>
<dbReference type="Pfam" id="PF00583">
    <property type="entry name" value="Acetyltransf_1"/>
    <property type="match status" value="1"/>
</dbReference>
<comment type="caution">
    <text evidence="4">The sequence shown here is derived from an EMBL/GenBank/DDBJ whole genome shotgun (WGS) entry which is preliminary data.</text>
</comment>
<evidence type="ECO:0000256" key="2">
    <source>
        <dbReference type="ARBA" id="ARBA00023315"/>
    </source>
</evidence>